<reference evidence="4 5" key="1">
    <citation type="journal article" date="2016" name="Sci. Rep.">
        <title>Peltaster fructicola genome reveals evolution from an invasive phytopathogen to an ectophytic parasite.</title>
        <authorList>
            <person name="Xu C."/>
            <person name="Chen H."/>
            <person name="Gleason M.L."/>
            <person name="Xu J.R."/>
            <person name="Liu H."/>
            <person name="Zhang R."/>
            <person name="Sun G."/>
        </authorList>
    </citation>
    <scope>NUCLEOTIDE SEQUENCE [LARGE SCALE GENOMIC DNA]</scope>
    <source>
        <strain evidence="4 5">LNHT1506</strain>
    </source>
</reference>
<organism evidence="4 5">
    <name type="scientific">Peltaster fructicola</name>
    <dbReference type="NCBI Taxonomy" id="286661"/>
    <lineage>
        <taxon>Eukaryota</taxon>
        <taxon>Fungi</taxon>
        <taxon>Dikarya</taxon>
        <taxon>Ascomycota</taxon>
        <taxon>Pezizomycotina</taxon>
        <taxon>Dothideomycetes</taxon>
        <taxon>Dothideomycetes incertae sedis</taxon>
        <taxon>Peltaster</taxon>
    </lineage>
</organism>
<dbReference type="EMBL" id="CP051141">
    <property type="protein sequence ID" value="QIW99588.1"/>
    <property type="molecule type" value="Genomic_DNA"/>
</dbReference>
<evidence type="ECO:0000256" key="1">
    <source>
        <dbReference type="ARBA" id="ARBA00022801"/>
    </source>
</evidence>
<dbReference type="Gene3D" id="3.90.70.130">
    <property type="match status" value="1"/>
</dbReference>
<dbReference type="AlphaFoldDB" id="A0A6H0XY93"/>
<accession>A0A6H0XY93</accession>
<dbReference type="OrthoDB" id="288987at2759"/>
<evidence type="ECO:0000313" key="4">
    <source>
        <dbReference type="EMBL" id="QIW99588.1"/>
    </source>
</evidence>
<feature type="region of interest" description="Disordered" evidence="2">
    <location>
        <begin position="55"/>
        <end position="93"/>
    </location>
</feature>
<evidence type="ECO:0000256" key="2">
    <source>
        <dbReference type="SAM" id="MobiDB-lite"/>
    </source>
</evidence>
<gene>
    <name evidence="4" type="ORF">AMS68_005106</name>
</gene>
<dbReference type="GO" id="GO:0016787">
    <property type="term" value="F:hydrolase activity"/>
    <property type="evidence" value="ECO:0007669"/>
    <property type="project" value="UniProtKB-KW"/>
</dbReference>
<dbReference type="Proteomes" id="UP000503462">
    <property type="component" value="Chromosome 3"/>
</dbReference>
<name>A0A6H0XY93_9PEZI</name>
<keyword evidence="5" id="KW-1185">Reference proteome</keyword>
<sequence>MHESMDASTGGLVKGNLEPGRIDAKLIRKKAIQASHARSTRSATSSSNQNSILSYLAGGRPVRPRPPLQQRRDRGRLGTKELGPHAFEKSMPSSVRRVLENAARPVAENRISSSGRITRHIYYPNETTGLIPILADLCVLDDTATTYLSHTESKHIHRIRCDGNFCGYWNIQMLLSHVLTTTNPQRGLPTVLQIQDEIEKAWSNNICAYGRVETGGVFNTRKWIGTHEAMAFFQQIDIPVSASSFQRGEQSAYRDLLDFVETYYLAGLTPEFEGVDSTTVVTRLPPIYLQRAGHSLTIVGLTRHSSSERSLIIFDPSHDTTPTMSRLLTGRSAHATPHSLLQPYLWSEARLAAWDEYETLT</sequence>
<protein>
    <recommendedName>
        <fullName evidence="3">UFSP1/2/DUB catalytic domain-containing protein</fullName>
    </recommendedName>
</protein>
<proteinExistence type="predicted"/>
<keyword evidence="1" id="KW-0378">Hydrolase</keyword>
<evidence type="ECO:0000259" key="3">
    <source>
        <dbReference type="Pfam" id="PF07910"/>
    </source>
</evidence>
<dbReference type="Pfam" id="PF07910">
    <property type="entry name" value="Peptidase_C78"/>
    <property type="match status" value="1"/>
</dbReference>
<feature type="domain" description="UFSP1/2/DUB catalytic" evidence="3">
    <location>
        <begin position="147"/>
        <end position="331"/>
    </location>
</feature>
<dbReference type="InterPro" id="IPR012462">
    <property type="entry name" value="UFSP1/2_DUB_cat"/>
</dbReference>
<feature type="compositionally biased region" description="Basic and acidic residues" evidence="2">
    <location>
        <begin position="70"/>
        <end position="88"/>
    </location>
</feature>
<evidence type="ECO:0000313" key="5">
    <source>
        <dbReference type="Proteomes" id="UP000503462"/>
    </source>
</evidence>